<keyword evidence="10" id="KW-1185">Reference proteome</keyword>
<name>A0A9W6CU91_9MICO</name>
<keyword evidence="2 7" id="KW-0813">Transport</keyword>
<dbReference type="InterPro" id="IPR035906">
    <property type="entry name" value="MetI-like_sf"/>
</dbReference>
<evidence type="ECO:0000259" key="8">
    <source>
        <dbReference type="PROSITE" id="PS50928"/>
    </source>
</evidence>
<feature type="transmembrane region" description="Helical" evidence="7">
    <location>
        <begin position="121"/>
        <end position="143"/>
    </location>
</feature>
<feature type="transmembrane region" description="Helical" evidence="7">
    <location>
        <begin position="280"/>
        <end position="304"/>
    </location>
</feature>
<comment type="similarity">
    <text evidence="7">Belongs to the binding-protein-dependent transport system permease family.</text>
</comment>
<evidence type="ECO:0000313" key="9">
    <source>
        <dbReference type="EMBL" id="GLI26929.1"/>
    </source>
</evidence>
<evidence type="ECO:0000256" key="3">
    <source>
        <dbReference type="ARBA" id="ARBA00022475"/>
    </source>
</evidence>
<evidence type="ECO:0000256" key="6">
    <source>
        <dbReference type="ARBA" id="ARBA00023136"/>
    </source>
</evidence>
<dbReference type="CDD" id="cd06261">
    <property type="entry name" value="TM_PBP2"/>
    <property type="match status" value="1"/>
</dbReference>
<evidence type="ECO:0000256" key="5">
    <source>
        <dbReference type="ARBA" id="ARBA00022989"/>
    </source>
</evidence>
<feature type="transmembrane region" description="Helical" evidence="7">
    <location>
        <begin position="87"/>
        <end position="109"/>
    </location>
</feature>
<comment type="subcellular location">
    <subcellularLocation>
        <location evidence="1 7">Cell membrane</location>
        <topology evidence="1 7">Multi-pass membrane protein</topology>
    </subcellularLocation>
</comment>
<keyword evidence="3" id="KW-1003">Cell membrane</keyword>
<evidence type="ECO:0000256" key="2">
    <source>
        <dbReference type="ARBA" id="ARBA00022448"/>
    </source>
</evidence>
<accession>A0A9W6CU91</accession>
<evidence type="ECO:0000256" key="4">
    <source>
        <dbReference type="ARBA" id="ARBA00022692"/>
    </source>
</evidence>
<dbReference type="GO" id="GO:0005886">
    <property type="term" value="C:plasma membrane"/>
    <property type="evidence" value="ECO:0007669"/>
    <property type="project" value="UniProtKB-SubCell"/>
</dbReference>
<dbReference type="Pfam" id="PF00528">
    <property type="entry name" value="BPD_transp_1"/>
    <property type="match status" value="1"/>
</dbReference>
<dbReference type="Proteomes" id="UP001144396">
    <property type="component" value="Unassembled WGS sequence"/>
</dbReference>
<dbReference type="GO" id="GO:0055085">
    <property type="term" value="P:transmembrane transport"/>
    <property type="evidence" value="ECO:0007669"/>
    <property type="project" value="InterPro"/>
</dbReference>
<dbReference type="SUPFAM" id="SSF161098">
    <property type="entry name" value="MetI-like"/>
    <property type="match status" value="1"/>
</dbReference>
<dbReference type="PROSITE" id="PS50928">
    <property type="entry name" value="ABC_TM1"/>
    <property type="match status" value="1"/>
</dbReference>
<dbReference type="PANTHER" id="PTHR30193">
    <property type="entry name" value="ABC TRANSPORTER PERMEASE PROTEIN"/>
    <property type="match status" value="1"/>
</dbReference>
<gene>
    <name evidence="9" type="primary">cebF</name>
    <name evidence="9" type="ORF">ARHIZOSPH14_11710</name>
</gene>
<sequence>MATPVLAATATARATRRRGGRRSLTPYLYIAPFFLVFGVFGAFPLAYTAFISLFDWNPIGDQVFIGFDNYVALVADPRFWNASWNTVVIWVLSTVPQLAVALVLAAVLNQALLKFRTGFRMAVLVPNITSVLAVGIIFTQLFGRDYGMINSVIEALGGDRIDWVAGTFSSQFAVSTMVMWRWTGYNALIYLAAMQSIPRALYESAEIDGAGAIRRFFTITIPQVRPTIIFTVIVSTIGGLQIFAEPLVFGGQAGVTGGQSRQFQTLALFLYEQGFRNLEFGYASAIAWALFLIIVVLTIINLALSSRIASEK</sequence>
<comment type="caution">
    <text evidence="9">The sequence shown here is derived from an EMBL/GenBank/DDBJ whole genome shotgun (WGS) entry which is preliminary data.</text>
</comment>
<feature type="transmembrane region" description="Helical" evidence="7">
    <location>
        <begin position="163"/>
        <end position="182"/>
    </location>
</feature>
<dbReference type="InterPro" id="IPR000515">
    <property type="entry name" value="MetI-like"/>
</dbReference>
<organism evidence="9 10">
    <name type="scientific">Agromyces rhizosphaerae</name>
    <dbReference type="NCBI Taxonomy" id="88374"/>
    <lineage>
        <taxon>Bacteria</taxon>
        <taxon>Bacillati</taxon>
        <taxon>Actinomycetota</taxon>
        <taxon>Actinomycetes</taxon>
        <taxon>Micrococcales</taxon>
        <taxon>Microbacteriaceae</taxon>
        <taxon>Agromyces</taxon>
    </lineage>
</organism>
<protein>
    <submittedName>
        <fullName evidence="9">Sugar ABC transporter permease</fullName>
    </submittedName>
</protein>
<evidence type="ECO:0000313" key="10">
    <source>
        <dbReference type="Proteomes" id="UP001144396"/>
    </source>
</evidence>
<feature type="domain" description="ABC transmembrane type-1" evidence="8">
    <location>
        <begin position="83"/>
        <end position="301"/>
    </location>
</feature>
<evidence type="ECO:0000256" key="1">
    <source>
        <dbReference type="ARBA" id="ARBA00004651"/>
    </source>
</evidence>
<evidence type="ECO:0000256" key="7">
    <source>
        <dbReference type="RuleBase" id="RU363032"/>
    </source>
</evidence>
<dbReference type="InterPro" id="IPR051393">
    <property type="entry name" value="ABC_transporter_permease"/>
</dbReference>
<dbReference type="EMBL" id="BSDP01000001">
    <property type="protein sequence ID" value="GLI26929.1"/>
    <property type="molecule type" value="Genomic_DNA"/>
</dbReference>
<keyword evidence="5 7" id="KW-1133">Transmembrane helix</keyword>
<reference evidence="9" key="1">
    <citation type="submission" date="2022-12" db="EMBL/GenBank/DDBJ databases">
        <title>Reference genome sequencing for broad-spectrum identification of bacterial and archaeal isolates by mass spectrometry.</title>
        <authorList>
            <person name="Sekiguchi Y."/>
            <person name="Tourlousse D.M."/>
        </authorList>
    </citation>
    <scope>NUCLEOTIDE SEQUENCE</scope>
    <source>
        <strain evidence="9">14</strain>
    </source>
</reference>
<feature type="transmembrane region" description="Helical" evidence="7">
    <location>
        <begin position="224"/>
        <end position="244"/>
    </location>
</feature>
<keyword evidence="4 7" id="KW-0812">Transmembrane</keyword>
<proteinExistence type="inferred from homology"/>
<dbReference type="RefSeq" id="WP_281883016.1">
    <property type="nucleotide sequence ID" value="NZ_BSDP01000001.1"/>
</dbReference>
<dbReference type="PANTHER" id="PTHR30193:SF37">
    <property type="entry name" value="INNER MEMBRANE ABC TRANSPORTER PERMEASE PROTEIN YCJO"/>
    <property type="match status" value="1"/>
</dbReference>
<keyword evidence="6 7" id="KW-0472">Membrane</keyword>
<dbReference type="AlphaFoldDB" id="A0A9W6CU91"/>
<feature type="transmembrane region" description="Helical" evidence="7">
    <location>
        <begin position="26"/>
        <end position="47"/>
    </location>
</feature>
<dbReference type="Gene3D" id="1.10.3720.10">
    <property type="entry name" value="MetI-like"/>
    <property type="match status" value="1"/>
</dbReference>